<reference evidence="10" key="1">
    <citation type="journal article" date="2020" name="Microb. Genom.">
        <title>Genetic diversity of clinical and environmental Mucorales isolates obtained from an investigation of mucormycosis cases among solid organ transplant recipients.</title>
        <authorList>
            <person name="Nguyen M.H."/>
            <person name="Kaul D."/>
            <person name="Muto C."/>
            <person name="Cheng S.J."/>
            <person name="Richter R.A."/>
            <person name="Bruno V.M."/>
            <person name="Liu G."/>
            <person name="Beyhan S."/>
            <person name="Sundermann A.J."/>
            <person name="Mounaud S."/>
            <person name="Pasculle A.W."/>
            <person name="Nierman W.C."/>
            <person name="Driscoll E."/>
            <person name="Cumbie R."/>
            <person name="Clancy C.J."/>
            <person name="Dupont C.L."/>
        </authorList>
    </citation>
    <scope>NUCLEOTIDE SEQUENCE</scope>
    <source>
        <strain evidence="10">GL16</strain>
    </source>
</reference>
<protein>
    <recommendedName>
        <fullName evidence="9">Selenoprotein O</fullName>
    </recommendedName>
</protein>
<evidence type="ECO:0000313" key="11">
    <source>
        <dbReference type="Proteomes" id="UP000717996"/>
    </source>
</evidence>
<dbReference type="NCBIfam" id="NF000658">
    <property type="entry name" value="PRK00029.1"/>
    <property type="match status" value="1"/>
</dbReference>
<keyword evidence="7" id="KW-0067">ATP-binding</keyword>
<dbReference type="GO" id="GO:0005739">
    <property type="term" value="C:mitochondrion"/>
    <property type="evidence" value="ECO:0007669"/>
    <property type="project" value="TreeGrafter"/>
</dbReference>
<comment type="similarity">
    <text evidence="2">Belongs to the SELO family.</text>
</comment>
<evidence type="ECO:0000256" key="5">
    <source>
        <dbReference type="ARBA" id="ARBA00022723"/>
    </source>
</evidence>
<dbReference type="GO" id="GO:0046872">
    <property type="term" value="F:metal ion binding"/>
    <property type="evidence" value="ECO:0007669"/>
    <property type="project" value="UniProtKB-KW"/>
</dbReference>
<dbReference type="Pfam" id="PF02696">
    <property type="entry name" value="SelO"/>
    <property type="match status" value="1"/>
</dbReference>
<evidence type="ECO:0000256" key="2">
    <source>
        <dbReference type="ARBA" id="ARBA00009747"/>
    </source>
</evidence>
<evidence type="ECO:0000256" key="8">
    <source>
        <dbReference type="ARBA" id="ARBA00022842"/>
    </source>
</evidence>
<dbReference type="InterPro" id="IPR003846">
    <property type="entry name" value="SelO"/>
</dbReference>
<dbReference type="OrthoDB" id="10254721at2759"/>
<comment type="caution">
    <text evidence="10">The sequence shown here is derived from an EMBL/GenBank/DDBJ whole genome shotgun (WGS) entry which is preliminary data.</text>
</comment>
<evidence type="ECO:0000313" key="10">
    <source>
        <dbReference type="EMBL" id="KAG1544486.1"/>
    </source>
</evidence>
<dbReference type="PANTHER" id="PTHR32057:SF14">
    <property type="entry name" value="PROTEIN ADENYLYLTRANSFERASE SELO, MITOCHONDRIAL"/>
    <property type="match status" value="1"/>
</dbReference>
<keyword evidence="8" id="KW-0460">Magnesium</keyword>
<keyword evidence="3" id="KW-0808">Transferase</keyword>
<evidence type="ECO:0000256" key="6">
    <source>
        <dbReference type="ARBA" id="ARBA00022741"/>
    </source>
</evidence>
<evidence type="ECO:0000256" key="1">
    <source>
        <dbReference type="ARBA" id="ARBA00001946"/>
    </source>
</evidence>
<dbReference type="HAMAP" id="MF_00692">
    <property type="entry name" value="SelO"/>
    <property type="match status" value="1"/>
</dbReference>
<keyword evidence="4" id="KW-0548">Nucleotidyltransferase</keyword>
<accession>A0A9P6YCQ1</accession>
<evidence type="ECO:0000256" key="7">
    <source>
        <dbReference type="ARBA" id="ARBA00022840"/>
    </source>
</evidence>
<evidence type="ECO:0000256" key="4">
    <source>
        <dbReference type="ARBA" id="ARBA00022695"/>
    </source>
</evidence>
<comment type="cofactor">
    <cofactor evidence="1">
        <name>Mg(2+)</name>
        <dbReference type="ChEBI" id="CHEBI:18420"/>
    </cofactor>
</comment>
<dbReference type="PANTHER" id="PTHR32057">
    <property type="entry name" value="PROTEIN ADENYLYLTRANSFERASE SELO, MITOCHONDRIAL"/>
    <property type="match status" value="1"/>
</dbReference>
<dbReference type="Proteomes" id="UP000717996">
    <property type="component" value="Unassembled WGS sequence"/>
</dbReference>
<dbReference type="EMBL" id="JAANIT010000787">
    <property type="protein sequence ID" value="KAG1544486.1"/>
    <property type="molecule type" value="Genomic_DNA"/>
</dbReference>
<sequence>MAKMVTRTLESLPSLPSKLTKSLPADIYTTSVTESSPNNLMRTPRQVFGAVYSHVLPEAAPDPTLLAVSPSACKDLDLDYQAIWKDQQESAAIFSGNKLLRETRPWSLCYAGHQFGYFAGQLGDGRAISLFETQNHQGDHWELQLKGAGRTPYSRFGDGYAVLRSSIREFLMSEYMHALGIPTTRALALVGTARNVFPQPERGAVVTRMAPSWIRFGNFEIFYSRDDMENVRVLADYVIDHVVGEDKEDKVSTEDDNKYARFFRNVTKRTAKTVADWQSIGFNHGVLNTDNMSILGLTMDYGPYQIMDFYDPGYICNHSDEGGRYAFHRQPNACLFNLVKLSMSLYELIGAGKQADAIVFPTEDSKESATDESQLEEYRKKGREFVMQVLTNEYSQHFHQQLASKMRAKLGLVTEDEDDLENVITPLFDWMSTFKVDYHRFYRSFSNYELGLPAEKWADIVTDAPMMTSDCFEFLNTWLETYHERLLKEKEHVPTRKERMDRVNPRFILRNSILEDVIRAFDQDEEEAQKKLGACLDACLDPFKEIYENKQIEDWIVSQVSTTKDFRCSCSS</sequence>
<dbReference type="GO" id="GO:0070733">
    <property type="term" value="F:AMPylase activity"/>
    <property type="evidence" value="ECO:0007669"/>
    <property type="project" value="TreeGrafter"/>
</dbReference>
<name>A0A9P6YCQ1_RHIOR</name>
<evidence type="ECO:0000256" key="9">
    <source>
        <dbReference type="ARBA" id="ARBA00031547"/>
    </source>
</evidence>
<proteinExistence type="inferred from homology"/>
<gene>
    <name evidence="10" type="ORF">G6F51_006028</name>
</gene>
<keyword evidence="6" id="KW-0547">Nucleotide-binding</keyword>
<dbReference type="GO" id="GO:0005524">
    <property type="term" value="F:ATP binding"/>
    <property type="evidence" value="ECO:0007669"/>
    <property type="project" value="UniProtKB-KW"/>
</dbReference>
<evidence type="ECO:0000256" key="3">
    <source>
        <dbReference type="ARBA" id="ARBA00022679"/>
    </source>
</evidence>
<organism evidence="10 11">
    <name type="scientific">Rhizopus oryzae</name>
    <name type="common">Mucormycosis agent</name>
    <name type="synonym">Rhizopus arrhizus var. delemar</name>
    <dbReference type="NCBI Taxonomy" id="64495"/>
    <lineage>
        <taxon>Eukaryota</taxon>
        <taxon>Fungi</taxon>
        <taxon>Fungi incertae sedis</taxon>
        <taxon>Mucoromycota</taxon>
        <taxon>Mucoromycotina</taxon>
        <taxon>Mucoromycetes</taxon>
        <taxon>Mucorales</taxon>
        <taxon>Mucorineae</taxon>
        <taxon>Rhizopodaceae</taxon>
        <taxon>Rhizopus</taxon>
    </lineage>
</organism>
<dbReference type="AlphaFoldDB" id="A0A9P6YCQ1"/>
<keyword evidence="5" id="KW-0479">Metal-binding</keyword>